<reference evidence="9" key="2">
    <citation type="submission" date="2016-06" db="EMBL/GenBank/DDBJ databases">
        <title>The genome of a short-lived fish provides insights into sex chromosome evolution and the genetic control of aging.</title>
        <authorList>
            <person name="Reichwald K."/>
            <person name="Felder M."/>
            <person name="Petzold A."/>
            <person name="Koch P."/>
            <person name="Groth M."/>
            <person name="Platzer M."/>
        </authorList>
    </citation>
    <scope>NUCLEOTIDE SEQUENCE</scope>
    <source>
        <tissue evidence="9">Brain</tissue>
    </source>
</reference>
<feature type="non-terminal residue" evidence="9">
    <location>
        <position position="1"/>
    </location>
</feature>
<sequence length="253" mass="28127">HQQPALAPRRIFVGGNWKMNGDKQESGAADQHPGQRQPARRERWIHSFQERQLMDIPRLISEVVCAAPSIYLDFVRSSLDPRISVAAQNCFRVSKGAFTGEISPAMIKDCGGDWVVLRHSERRHVFDESDELIGQKVAHALESGLSVIACIGETLEEREEGITEETVYAQTQVIAENVKDWSNVVLAHEPVWAIVTGQTAAPEQAQEGTLTTLMVAMPPALQEVWLFAALLLACCYGSERLIKGNKTLRLTRD</sequence>
<dbReference type="GO" id="GO:0004807">
    <property type="term" value="F:triose-phosphate isomerase activity"/>
    <property type="evidence" value="ECO:0007669"/>
    <property type="project" value="UniProtKB-EC"/>
</dbReference>
<keyword evidence="7" id="KW-0324">Glycolysis</keyword>
<dbReference type="CDD" id="cd00311">
    <property type="entry name" value="TIM"/>
    <property type="match status" value="1"/>
</dbReference>
<comment type="pathway">
    <text evidence="7">Carbohydrate biosynthesis; gluconeogenesis.</text>
</comment>
<evidence type="ECO:0000256" key="2">
    <source>
        <dbReference type="ARBA" id="ARBA00002041"/>
    </source>
</evidence>
<dbReference type="InterPro" id="IPR000652">
    <property type="entry name" value="Triosephosphate_isomerase"/>
</dbReference>
<comment type="function">
    <text evidence="3">It is also responsible for the non-negligible production of methylglyoxal a reactive cytotoxic side-product that modifies and can alter proteins, DNA and lipids.</text>
</comment>
<dbReference type="PROSITE" id="PS51440">
    <property type="entry name" value="TIM_2"/>
    <property type="match status" value="1"/>
</dbReference>
<dbReference type="InterPro" id="IPR013785">
    <property type="entry name" value="Aldolase_TIM"/>
</dbReference>
<dbReference type="SUPFAM" id="SSF51351">
    <property type="entry name" value="Triosephosphate isomerase (TIM)"/>
    <property type="match status" value="1"/>
</dbReference>
<keyword evidence="6 7" id="KW-0413">Isomerase</keyword>
<evidence type="ECO:0000256" key="1">
    <source>
        <dbReference type="ARBA" id="ARBA00000726"/>
    </source>
</evidence>
<dbReference type="AlphaFoldDB" id="A0A1A8PW85"/>
<keyword evidence="7" id="KW-0312">Gluconeogenesis</keyword>
<dbReference type="GO" id="GO:0006096">
    <property type="term" value="P:glycolytic process"/>
    <property type="evidence" value="ECO:0007669"/>
    <property type="project" value="UniProtKB-UniPathway"/>
</dbReference>
<dbReference type="GO" id="GO:0046166">
    <property type="term" value="P:glyceraldehyde-3-phosphate biosynthetic process"/>
    <property type="evidence" value="ECO:0007669"/>
    <property type="project" value="TreeGrafter"/>
</dbReference>
<accession>A0A1A8PW85</accession>
<dbReference type="Pfam" id="PF00121">
    <property type="entry name" value="TIM"/>
    <property type="match status" value="1"/>
</dbReference>
<dbReference type="UniPathway" id="UPA00138"/>
<proteinExistence type="inferred from homology"/>
<protein>
    <recommendedName>
        <fullName evidence="7">Triosephosphate isomerase</fullName>
        <ecNumber evidence="7">5.3.1.1</ecNumber>
    </recommendedName>
</protein>
<comment type="catalytic activity">
    <reaction evidence="7">
        <text>D-glyceraldehyde 3-phosphate = dihydroxyacetone phosphate</text>
        <dbReference type="Rhea" id="RHEA:18585"/>
        <dbReference type="ChEBI" id="CHEBI:57642"/>
        <dbReference type="ChEBI" id="CHEBI:59776"/>
        <dbReference type="EC" id="5.3.1.1"/>
    </reaction>
</comment>
<evidence type="ECO:0000256" key="3">
    <source>
        <dbReference type="ARBA" id="ARBA00004104"/>
    </source>
</evidence>
<evidence type="ECO:0000256" key="5">
    <source>
        <dbReference type="ARBA" id="ARBA00011738"/>
    </source>
</evidence>
<feature type="region of interest" description="Disordered" evidence="8">
    <location>
        <begin position="17"/>
        <end position="40"/>
    </location>
</feature>
<evidence type="ECO:0000256" key="7">
    <source>
        <dbReference type="RuleBase" id="RU363013"/>
    </source>
</evidence>
<name>A0A1A8PW85_9TELE</name>
<dbReference type="GO" id="GO:0005829">
    <property type="term" value="C:cytosol"/>
    <property type="evidence" value="ECO:0007669"/>
    <property type="project" value="TreeGrafter"/>
</dbReference>
<dbReference type="NCBIfam" id="TIGR00419">
    <property type="entry name" value="tim"/>
    <property type="match status" value="1"/>
</dbReference>
<dbReference type="EC" id="5.3.1.1" evidence="7"/>
<dbReference type="PANTHER" id="PTHR21139">
    <property type="entry name" value="TRIOSEPHOSPHATE ISOMERASE"/>
    <property type="match status" value="1"/>
</dbReference>
<comment type="similarity">
    <text evidence="4 7">Belongs to the triosephosphate isomerase family.</text>
</comment>
<dbReference type="PANTHER" id="PTHR21139:SF17">
    <property type="entry name" value="TRIOSEPHOSPHATE ISOMERASE A"/>
    <property type="match status" value="1"/>
</dbReference>
<comment type="subunit">
    <text evidence="5">Homodimer.</text>
</comment>
<comment type="catalytic activity">
    <reaction evidence="1">
        <text>dihydroxyacetone phosphate = methylglyoxal + phosphate</text>
        <dbReference type="Rhea" id="RHEA:17937"/>
        <dbReference type="ChEBI" id="CHEBI:17158"/>
        <dbReference type="ChEBI" id="CHEBI:43474"/>
        <dbReference type="ChEBI" id="CHEBI:57642"/>
        <dbReference type="EC" id="4.2.3.3"/>
    </reaction>
</comment>
<dbReference type="UniPathway" id="UPA00109">
    <property type="reaction ID" value="UER00189"/>
</dbReference>
<gene>
    <name evidence="9" type="primary">TPI1A</name>
</gene>
<dbReference type="InterPro" id="IPR035990">
    <property type="entry name" value="TIM_sf"/>
</dbReference>
<organism evidence="9">
    <name type="scientific">Nothobranchius pienaari</name>
    <dbReference type="NCBI Taxonomy" id="704102"/>
    <lineage>
        <taxon>Eukaryota</taxon>
        <taxon>Metazoa</taxon>
        <taxon>Chordata</taxon>
        <taxon>Craniata</taxon>
        <taxon>Vertebrata</taxon>
        <taxon>Euteleostomi</taxon>
        <taxon>Actinopterygii</taxon>
        <taxon>Neopterygii</taxon>
        <taxon>Teleostei</taxon>
        <taxon>Neoteleostei</taxon>
        <taxon>Acanthomorphata</taxon>
        <taxon>Ovalentaria</taxon>
        <taxon>Atherinomorphae</taxon>
        <taxon>Cyprinodontiformes</taxon>
        <taxon>Nothobranchiidae</taxon>
        <taxon>Nothobranchius</taxon>
    </lineage>
</organism>
<comment type="function">
    <text evidence="2">Triosephosphate isomerase is an extremely efficient metabolic enzyme that catalyzes the interconversion between dihydroxyacetone phosphate (DHAP) and D-glyceraldehyde-3-phosphate (G3P) in glycolysis and gluconeogenesis.</text>
</comment>
<evidence type="ECO:0000313" key="9">
    <source>
        <dbReference type="EMBL" id="SBR85740.1"/>
    </source>
</evidence>
<comment type="pathway">
    <text evidence="7">Carbohydrate degradation; glycolysis; D-glyceraldehyde 3-phosphate from glycerone phosphate: step 1/1.</text>
</comment>
<dbReference type="EMBL" id="HAEG01009916">
    <property type="protein sequence ID" value="SBR85740.1"/>
    <property type="molecule type" value="Transcribed_RNA"/>
</dbReference>
<evidence type="ECO:0000256" key="8">
    <source>
        <dbReference type="SAM" id="MobiDB-lite"/>
    </source>
</evidence>
<reference evidence="9" key="1">
    <citation type="submission" date="2016-05" db="EMBL/GenBank/DDBJ databases">
        <authorList>
            <person name="Lavstsen T."/>
            <person name="Jespersen J.S."/>
        </authorList>
    </citation>
    <scope>NUCLEOTIDE SEQUENCE</scope>
    <source>
        <tissue evidence="9">Brain</tissue>
    </source>
</reference>
<dbReference type="Gene3D" id="3.20.20.70">
    <property type="entry name" value="Aldolase class I"/>
    <property type="match status" value="1"/>
</dbReference>
<dbReference type="GO" id="GO:0008929">
    <property type="term" value="F:methylglyoxal synthase activity"/>
    <property type="evidence" value="ECO:0007669"/>
    <property type="project" value="UniProtKB-EC"/>
</dbReference>
<evidence type="ECO:0000256" key="4">
    <source>
        <dbReference type="ARBA" id="ARBA00007422"/>
    </source>
</evidence>
<evidence type="ECO:0000256" key="6">
    <source>
        <dbReference type="ARBA" id="ARBA00023235"/>
    </source>
</evidence>
<dbReference type="GO" id="GO:0006094">
    <property type="term" value="P:gluconeogenesis"/>
    <property type="evidence" value="ECO:0007669"/>
    <property type="project" value="UniProtKB-UniPathway"/>
</dbReference>
<dbReference type="GO" id="GO:0019563">
    <property type="term" value="P:glycerol catabolic process"/>
    <property type="evidence" value="ECO:0007669"/>
    <property type="project" value="TreeGrafter"/>
</dbReference>